<dbReference type="AlphaFoldDB" id="A0A9P7G4G9"/>
<feature type="compositionally biased region" description="Low complexity" evidence="1">
    <location>
        <begin position="349"/>
        <end position="366"/>
    </location>
</feature>
<accession>A0A9P7G4G9</accession>
<feature type="compositionally biased region" description="Polar residues" evidence="1">
    <location>
        <begin position="367"/>
        <end position="379"/>
    </location>
</feature>
<dbReference type="EMBL" id="JABCKV010000146">
    <property type="protein sequence ID" value="KAG5642921.1"/>
    <property type="molecule type" value="Genomic_DNA"/>
</dbReference>
<feature type="transmembrane region" description="Helical" evidence="2">
    <location>
        <begin position="295"/>
        <end position="320"/>
    </location>
</feature>
<evidence type="ECO:0000313" key="4">
    <source>
        <dbReference type="Proteomes" id="UP000775547"/>
    </source>
</evidence>
<feature type="region of interest" description="Disordered" evidence="1">
    <location>
        <begin position="328"/>
        <end position="393"/>
    </location>
</feature>
<proteinExistence type="predicted"/>
<evidence type="ECO:0000256" key="1">
    <source>
        <dbReference type="SAM" id="MobiDB-lite"/>
    </source>
</evidence>
<reference evidence="3" key="1">
    <citation type="submission" date="2020-07" db="EMBL/GenBank/DDBJ databases">
        <authorList>
            <person name="Nieuwenhuis M."/>
            <person name="Van De Peppel L.J.J."/>
        </authorList>
    </citation>
    <scope>NUCLEOTIDE SEQUENCE</scope>
    <source>
        <strain evidence="3">AP01</strain>
        <tissue evidence="3">Mycelium</tissue>
    </source>
</reference>
<gene>
    <name evidence="3" type="ORF">DXG03_001872</name>
</gene>
<organism evidence="3 4">
    <name type="scientific">Asterophora parasitica</name>
    <dbReference type="NCBI Taxonomy" id="117018"/>
    <lineage>
        <taxon>Eukaryota</taxon>
        <taxon>Fungi</taxon>
        <taxon>Dikarya</taxon>
        <taxon>Basidiomycota</taxon>
        <taxon>Agaricomycotina</taxon>
        <taxon>Agaricomycetes</taxon>
        <taxon>Agaricomycetidae</taxon>
        <taxon>Agaricales</taxon>
        <taxon>Tricholomatineae</taxon>
        <taxon>Lyophyllaceae</taxon>
        <taxon>Asterophora</taxon>
    </lineage>
</organism>
<protein>
    <recommendedName>
        <fullName evidence="5">Transmembrane protein</fullName>
    </recommendedName>
</protein>
<keyword evidence="2" id="KW-0812">Transmembrane</keyword>
<dbReference type="Proteomes" id="UP000775547">
    <property type="component" value="Unassembled WGS sequence"/>
</dbReference>
<reference evidence="3" key="2">
    <citation type="submission" date="2021-10" db="EMBL/GenBank/DDBJ databases">
        <title>Phylogenomics reveals ancestral predisposition of the termite-cultivated fungus Termitomyces towards a domesticated lifestyle.</title>
        <authorList>
            <person name="Auxier B."/>
            <person name="Grum-Grzhimaylo A."/>
            <person name="Cardenas M.E."/>
            <person name="Lodge J.D."/>
            <person name="Laessoe T."/>
            <person name="Pedersen O."/>
            <person name="Smith M.E."/>
            <person name="Kuyper T.W."/>
            <person name="Franco-Molano E.A."/>
            <person name="Baroni T.J."/>
            <person name="Aanen D.K."/>
        </authorList>
    </citation>
    <scope>NUCLEOTIDE SEQUENCE</scope>
    <source>
        <strain evidence="3">AP01</strain>
        <tissue evidence="3">Mycelium</tissue>
    </source>
</reference>
<keyword evidence="2" id="KW-1133">Transmembrane helix</keyword>
<keyword evidence="4" id="KW-1185">Reference proteome</keyword>
<feature type="compositionally biased region" description="Polar residues" evidence="1">
    <location>
        <begin position="330"/>
        <end position="341"/>
    </location>
</feature>
<evidence type="ECO:0008006" key="5">
    <source>
        <dbReference type="Google" id="ProtNLM"/>
    </source>
</evidence>
<keyword evidence="2" id="KW-0472">Membrane</keyword>
<name>A0A9P7G4G9_9AGAR</name>
<sequence length="393" mass="41851">MSVRPLVIDDTDPRVRYGGSGWQSDIPGSQDNFGTHGETYNGTLHAATSDGSFAFSFQGNSIRVFGTVNLAPVYGDYGAVAGPNFTPPWECFVDNISIGAAKANPFHENNWLLCNSDRLNDGPHELTFKSQNITKGTLWVDYLQYTPDKPPTEPSVVLVANTDPEIRYDSTWQGVDGVANMTSTNGAKVTFNFTGTKLAWLGYIPIERPGNGTSASYSIDGESPTTFFLAGHPPFDGTSLYNQNFFTTPDLPNGPHTIVVTYQGNSSFTPLTLDHIYLTVAPTSTTHPSSPKKSLVGTIVGCVVGGVAAILFVGFLLLFLRRRNREKGSEGSSRGLIQSPNEAVAFTMSQPPSASSAASPSLPSPSNVSLGASSGSGFVSDSKRRATAPSPYA</sequence>
<evidence type="ECO:0000256" key="2">
    <source>
        <dbReference type="SAM" id="Phobius"/>
    </source>
</evidence>
<evidence type="ECO:0000313" key="3">
    <source>
        <dbReference type="EMBL" id="KAG5642921.1"/>
    </source>
</evidence>
<dbReference type="Gene3D" id="2.60.120.260">
    <property type="entry name" value="Galactose-binding domain-like"/>
    <property type="match status" value="1"/>
</dbReference>
<comment type="caution">
    <text evidence="3">The sequence shown here is derived from an EMBL/GenBank/DDBJ whole genome shotgun (WGS) entry which is preliminary data.</text>
</comment>
<dbReference type="OrthoDB" id="3029306at2759"/>